<dbReference type="InterPro" id="IPR025565">
    <property type="entry name" value="DUF4328"/>
</dbReference>
<feature type="transmembrane region" description="Helical" evidence="1">
    <location>
        <begin position="125"/>
        <end position="145"/>
    </location>
</feature>
<feature type="transmembrane region" description="Helical" evidence="1">
    <location>
        <begin position="7"/>
        <end position="27"/>
    </location>
</feature>
<sequence>MWTTYDLLGAGYLVLFPLWIVTSVFLRRARRRAIALAPGFTHERGPVWTWLGWVVPIVSLWFPFQVVRDIARNAWRDPWGDQRQHLNLGFWWAAWLVTFLVGRAVDRSIPWSGVPDADAVGRLPFLHGIAAVATVIGFVLWMRIVSSVVTALKMPPSPADVTDVTLRPDVTRE</sequence>
<evidence type="ECO:0000313" key="3">
    <source>
        <dbReference type="EMBL" id="RYB91371.1"/>
    </source>
</evidence>
<dbReference type="Proteomes" id="UP000291838">
    <property type="component" value="Unassembled WGS sequence"/>
</dbReference>
<organism evidence="3 4">
    <name type="scientific">Nocardioides glacieisoli</name>
    <dbReference type="NCBI Taxonomy" id="1168730"/>
    <lineage>
        <taxon>Bacteria</taxon>
        <taxon>Bacillati</taxon>
        <taxon>Actinomycetota</taxon>
        <taxon>Actinomycetes</taxon>
        <taxon>Propionibacteriales</taxon>
        <taxon>Nocardioidaceae</taxon>
        <taxon>Nocardioides</taxon>
    </lineage>
</organism>
<feature type="transmembrane region" description="Helical" evidence="1">
    <location>
        <begin position="88"/>
        <end position="105"/>
    </location>
</feature>
<comment type="caution">
    <text evidence="3">The sequence shown here is derived from an EMBL/GenBank/DDBJ whole genome shotgun (WGS) entry which is preliminary data.</text>
</comment>
<accession>A0A4Q2RQX0</accession>
<dbReference type="EMBL" id="SDWS01000003">
    <property type="protein sequence ID" value="RYB91371.1"/>
    <property type="molecule type" value="Genomic_DNA"/>
</dbReference>
<keyword evidence="1" id="KW-1133">Transmembrane helix</keyword>
<dbReference type="Pfam" id="PF14219">
    <property type="entry name" value="DUF4328"/>
    <property type="match status" value="1"/>
</dbReference>
<gene>
    <name evidence="3" type="ORF">EUA06_08555</name>
</gene>
<evidence type="ECO:0000256" key="1">
    <source>
        <dbReference type="SAM" id="Phobius"/>
    </source>
</evidence>
<feature type="transmembrane region" description="Helical" evidence="1">
    <location>
        <begin position="47"/>
        <end position="67"/>
    </location>
</feature>
<keyword evidence="1" id="KW-0812">Transmembrane</keyword>
<evidence type="ECO:0000313" key="4">
    <source>
        <dbReference type="Proteomes" id="UP000291838"/>
    </source>
</evidence>
<protein>
    <submittedName>
        <fullName evidence="3">DUF4328 domain-containing protein</fullName>
    </submittedName>
</protein>
<keyword evidence="4" id="KW-1185">Reference proteome</keyword>
<name>A0A4Q2RQX0_9ACTN</name>
<dbReference type="OrthoDB" id="4174975at2"/>
<dbReference type="AlphaFoldDB" id="A0A4Q2RQX0"/>
<keyword evidence="1" id="KW-0472">Membrane</keyword>
<evidence type="ECO:0000259" key="2">
    <source>
        <dbReference type="Pfam" id="PF14219"/>
    </source>
</evidence>
<dbReference type="RefSeq" id="WP_129474620.1">
    <property type="nucleotide sequence ID" value="NZ_SDWS01000003.1"/>
</dbReference>
<reference evidence="3 4" key="1">
    <citation type="submission" date="2019-01" db="EMBL/GenBank/DDBJ databases">
        <title>Novel species of Nocardioides.</title>
        <authorList>
            <person name="Liu Q."/>
            <person name="Xin Y.-H."/>
        </authorList>
    </citation>
    <scope>NUCLEOTIDE SEQUENCE [LARGE SCALE GENOMIC DNA]</scope>
    <source>
        <strain evidence="3 4">HLT3-15</strain>
    </source>
</reference>
<feature type="domain" description="DUF4328" evidence="2">
    <location>
        <begin position="18"/>
        <end position="146"/>
    </location>
</feature>
<proteinExistence type="predicted"/>